<gene>
    <name evidence="1" type="ORF">IPK02_09125</name>
</gene>
<evidence type="ECO:0000313" key="1">
    <source>
        <dbReference type="EMBL" id="MBK7954092.1"/>
    </source>
</evidence>
<evidence type="ECO:0000313" key="2">
    <source>
        <dbReference type="Proteomes" id="UP000706151"/>
    </source>
</evidence>
<protein>
    <recommendedName>
        <fullName evidence="3">Homeodomain-like domain-containing protein</fullName>
    </recommendedName>
</protein>
<dbReference type="EMBL" id="JADJOT010000008">
    <property type="protein sequence ID" value="MBK7954092.1"/>
    <property type="molecule type" value="Genomic_DNA"/>
</dbReference>
<dbReference type="Proteomes" id="UP000706151">
    <property type="component" value="Unassembled WGS sequence"/>
</dbReference>
<dbReference type="Gene3D" id="1.10.10.60">
    <property type="entry name" value="Homeodomain-like"/>
    <property type="match status" value="1"/>
</dbReference>
<reference evidence="1 2" key="1">
    <citation type="submission" date="2020-10" db="EMBL/GenBank/DDBJ databases">
        <title>Connecting structure to function with the recovery of over 1000 high-quality activated sludge metagenome-assembled genomes encoding full-length rRNA genes using long-read sequencing.</title>
        <authorList>
            <person name="Singleton C.M."/>
            <person name="Petriglieri F."/>
            <person name="Kristensen J.M."/>
            <person name="Kirkegaard R.H."/>
            <person name="Michaelsen T.Y."/>
            <person name="Andersen M.H."/>
            <person name="Karst S.M."/>
            <person name="Dueholm M.S."/>
            <person name="Nielsen P.H."/>
            <person name="Albertsen M."/>
        </authorList>
    </citation>
    <scope>NUCLEOTIDE SEQUENCE [LARGE SCALE GENOMIC DNA]</scope>
    <source>
        <strain evidence="1">Fred_18-Q3-R57-64_BAT3C.720</strain>
    </source>
</reference>
<evidence type="ECO:0008006" key="3">
    <source>
        <dbReference type="Google" id="ProtNLM"/>
    </source>
</evidence>
<dbReference type="AlphaFoldDB" id="A0A935TB06"/>
<sequence>MKRRSRLERAEQLETANARLRAGQPQRQVAAELGLARSTLQEWYKPVAVGAAPAVLAACVETPEGVQWLHQLVVAAHFCITLQGGAGIRVVCQFLELSGLSAFVGVSYGAHQGLNAALEEAVVAIAS</sequence>
<organism evidence="1 2">
    <name type="scientific">Candidatus Accumulibacter affinis</name>
    <dbReference type="NCBI Taxonomy" id="2954384"/>
    <lineage>
        <taxon>Bacteria</taxon>
        <taxon>Pseudomonadati</taxon>
        <taxon>Pseudomonadota</taxon>
        <taxon>Betaproteobacteria</taxon>
        <taxon>Candidatus Accumulibacter</taxon>
    </lineage>
</organism>
<name>A0A935TB06_9PROT</name>
<accession>A0A935TB06</accession>
<comment type="caution">
    <text evidence="1">The sequence shown here is derived from an EMBL/GenBank/DDBJ whole genome shotgun (WGS) entry which is preliminary data.</text>
</comment>
<proteinExistence type="predicted"/>